<dbReference type="AlphaFoldDB" id="A0A099J2A3"/>
<name>A0A099J2A3_9MICO</name>
<dbReference type="Proteomes" id="UP000029864">
    <property type="component" value="Unassembled WGS sequence"/>
</dbReference>
<evidence type="ECO:0000259" key="1">
    <source>
        <dbReference type="PROSITE" id="PS51186"/>
    </source>
</evidence>
<dbReference type="InterPro" id="IPR016181">
    <property type="entry name" value="Acyl_CoA_acyltransferase"/>
</dbReference>
<dbReference type="STRING" id="1001240.GY21_17200"/>
<reference evidence="3 5" key="2">
    <citation type="submission" date="2020-08" db="EMBL/GenBank/DDBJ databases">
        <title>Sequencing the genomes of 1000 actinobacteria strains.</title>
        <authorList>
            <person name="Klenk H.-P."/>
        </authorList>
    </citation>
    <scope>NUCLEOTIDE SEQUENCE [LARGE SCALE GENOMIC DNA]</scope>
    <source>
        <strain evidence="3 5">DSM 21065</strain>
    </source>
</reference>
<sequence length="191" mass="21343">MTLPIVALPIHTERLLLRPLTEADAADVYEYQSLPEIVRYLPWPVRDRAESREHTLKRAGFTHIQNDDDLLILAAELPGGGGVAGRVIGDMSVFLKSVEHRQVAIGWVFHPDFHGRGFATEAARATLAFAFDEVGAHRVFAEVDPRNEASVALCLRLGMRLEATFVESEFFKGEWSGLCVYAILRSEWAPE</sequence>
<dbReference type="Pfam" id="PF13302">
    <property type="entry name" value="Acetyltransf_3"/>
    <property type="match status" value="1"/>
</dbReference>
<dbReference type="PANTHER" id="PTHR43792">
    <property type="entry name" value="GNAT FAMILY, PUTATIVE (AFU_ORTHOLOGUE AFUA_3G00765)-RELATED-RELATED"/>
    <property type="match status" value="1"/>
</dbReference>
<dbReference type="PANTHER" id="PTHR43792:SF1">
    <property type="entry name" value="N-ACETYLTRANSFERASE DOMAIN-CONTAINING PROTEIN"/>
    <property type="match status" value="1"/>
</dbReference>
<protein>
    <submittedName>
        <fullName evidence="3">RimJ/RimL family protein N-acetyltransferase</fullName>
    </submittedName>
</protein>
<dbReference type="PROSITE" id="PS51186">
    <property type="entry name" value="GNAT"/>
    <property type="match status" value="1"/>
</dbReference>
<proteinExistence type="predicted"/>
<comment type="caution">
    <text evidence="2">The sequence shown here is derived from an EMBL/GenBank/DDBJ whole genome shotgun (WGS) entry which is preliminary data.</text>
</comment>
<keyword evidence="3" id="KW-0808">Transferase</keyword>
<dbReference type="eggNOG" id="COG1670">
    <property type="taxonomic scope" value="Bacteria"/>
</dbReference>
<dbReference type="Proteomes" id="UP000561726">
    <property type="component" value="Unassembled WGS sequence"/>
</dbReference>
<dbReference type="EMBL" id="JACHBQ010000001">
    <property type="protein sequence ID" value="MBB5643303.1"/>
    <property type="molecule type" value="Genomic_DNA"/>
</dbReference>
<gene>
    <name evidence="3" type="ORF">BJ997_003851</name>
    <name evidence="2" type="ORF">GY21_17200</name>
</gene>
<dbReference type="RefSeq" id="WP_035838696.1">
    <property type="nucleotide sequence ID" value="NZ_JACHBQ010000001.1"/>
</dbReference>
<dbReference type="InterPro" id="IPR051531">
    <property type="entry name" value="N-acetyltransferase"/>
</dbReference>
<organism evidence="2 4">
    <name type="scientific">Cryobacterium roopkundense</name>
    <dbReference type="NCBI Taxonomy" id="1001240"/>
    <lineage>
        <taxon>Bacteria</taxon>
        <taxon>Bacillati</taxon>
        <taxon>Actinomycetota</taxon>
        <taxon>Actinomycetes</taxon>
        <taxon>Micrococcales</taxon>
        <taxon>Microbacteriaceae</taxon>
        <taxon>Cryobacterium</taxon>
    </lineage>
</organism>
<dbReference type="EMBL" id="JPXF01000092">
    <property type="protein sequence ID" value="KGJ72175.1"/>
    <property type="molecule type" value="Genomic_DNA"/>
</dbReference>
<feature type="domain" description="N-acetyltransferase" evidence="1">
    <location>
        <begin position="15"/>
        <end position="190"/>
    </location>
</feature>
<evidence type="ECO:0000313" key="3">
    <source>
        <dbReference type="EMBL" id="MBB5643303.1"/>
    </source>
</evidence>
<evidence type="ECO:0000313" key="4">
    <source>
        <dbReference type="Proteomes" id="UP000029864"/>
    </source>
</evidence>
<dbReference type="GO" id="GO:0016747">
    <property type="term" value="F:acyltransferase activity, transferring groups other than amino-acyl groups"/>
    <property type="evidence" value="ECO:0007669"/>
    <property type="project" value="InterPro"/>
</dbReference>
<dbReference type="Gene3D" id="3.40.630.30">
    <property type="match status" value="1"/>
</dbReference>
<dbReference type="SUPFAM" id="SSF55729">
    <property type="entry name" value="Acyl-CoA N-acyltransferases (Nat)"/>
    <property type="match status" value="1"/>
</dbReference>
<accession>A0A099J2A3</accession>
<reference evidence="2 4" key="1">
    <citation type="submission" date="2014-08" db="EMBL/GenBank/DDBJ databases">
        <authorList>
            <person name="Sisinthy S."/>
        </authorList>
    </citation>
    <scope>NUCLEOTIDE SEQUENCE [LARGE SCALE GENOMIC DNA]</scope>
    <source>
        <strain evidence="2 4">RuG17</strain>
    </source>
</reference>
<keyword evidence="4" id="KW-1185">Reference proteome</keyword>
<evidence type="ECO:0000313" key="5">
    <source>
        <dbReference type="Proteomes" id="UP000561726"/>
    </source>
</evidence>
<evidence type="ECO:0000313" key="2">
    <source>
        <dbReference type="EMBL" id="KGJ72175.1"/>
    </source>
</evidence>
<dbReference type="OrthoDB" id="9132139at2"/>
<dbReference type="InterPro" id="IPR000182">
    <property type="entry name" value="GNAT_dom"/>
</dbReference>